<feature type="transmembrane region" description="Helical" evidence="5">
    <location>
        <begin position="252"/>
        <end position="270"/>
    </location>
</feature>
<protein>
    <submittedName>
        <fullName evidence="7">O-antigen polymerase</fullName>
    </submittedName>
</protein>
<gene>
    <name evidence="7" type="ORF">HMPREF0444_0836</name>
</gene>
<dbReference type="STRING" id="638301.HMPREF0444_0836"/>
<reference evidence="7 8" key="1">
    <citation type="submission" date="2009-08" db="EMBL/GenBank/DDBJ databases">
        <authorList>
            <person name="Muzny D."/>
            <person name="Qin X."/>
            <person name="Deng J."/>
            <person name="Jiang H."/>
            <person name="Liu Y."/>
            <person name="Qu J."/>
            <person name="Song X.-Z."/>
            <person name="Zhang L."/>
            <person name="Thornton R."/>
            <person name="Coyle M."/>
            <person name="Francisco L."/>
            <person name="Jackson L."/>
            <person name="Javaid M."/>
            <person name="Korchina V."/>
            <person name="Kovar C."/>
            <person name="Mata R."/>
            <person name="Mathew T."/>
            <person name="Ngo R."/>
            <person name="Nguyen L."/>
            <person name="Nguyen N."/>
            <person name="Okwuonu G."/>
            <person name="Ongeri F."/>
            <person name="Pham C."/>
            <person name="Simmons D."/>
            <person name="Wilczek-Boney K."/>
            <person name="Hale W."/>
            <person name="Jakkamsetti A."/>
            <person name="Pham P."/>
            <person name="Ruth R."/>
            <person name="San Lucas F."/>
            <person name="Warren J."/>
            <person name="Zhang J."/>
            <person name="Zhao Z."/>
            <person name="Zhou C."/>
            <person name="Zhu D."/>
            <person name="Lee S."/>
            <person name="Bess C."/>
            <person name="Blankenburg K."/>
            <person name="Forbes L."/>
            <person name="Fu Q."/>
            <person name="Gubbala S."/>
            <person name="Hirani K."/>
            <person name="Jayaseelan J.C."/>
            <person name="Lara F."/>
            <person name="Munidasa M."/>
            <person name="Palculict T."/>
            <person name="Patil S."/>
            <person name="Pu L.-L."/>
            <person name="Saada N."/>
            <person name="Tang L."/>
            <person name="Weissenberger G."/>
            <person name="Zhu Y."/>
            <person name="Hemphill L."/>
            <person name="Shang Y."/>
            <person name="Youmans B."/>
            <person name="Ayvaz T."/>
            <person name="Ross M."/>
            <person name="Santibanez J."/>
            <person name="Aqrawi P."/>
            <person name="Gross S."/>
            <person name="Joshi V."/>
            <person name="Fowler G."/>
            <person name="Nazareth L."/>
            <person name="Reid J."/>
            <person name="Worley K."/>
            <person name="Petrosino J."/>
            <person name="Highlander S."/>
            <person name="Gibbs R."/>
        </authorList>
    </citation>
    <scope>NUCLEOTIDE SEQUENCE [LARGE SCALE GENOMIC DNA]</scope>
    <source>
        <strain evidence="7 8">ATCC 49175</strain>
    </source>
</reference>
<dbReference type="InterPro" id="IPR007016">
    <property type="entry name" value="O-antigen_ligase-rel_domated"/>
</dbReference>
<dbReference type="RefSeq" id="WP_005606801.1">
    <property type="nucleotide sequence ID" value="NZ_CP102283.1"/>
</dbReference>
<evidence type="ECO:0000259" key="6">
    <source>
        <dbReference type="Pfam" id="PF04932"/>
    </source>
</evidence>
<keyword evidence="8" id="KW-1185">Reference proteome</keyword>
<comment type="subcellular location">
    <subcellularLocation>
        <location evidence="1">Membrane</location>
        <topology evidence="1">Multi-pass membrane protein</topology>
    </subcellularLocation>
</comment>
<feature type="transmembrane region" description="Helical" evidence="5">
    <location>
        <begin position="12"/>
        <end position="36"/>
    </location>
</feature>
<comment type="caution">
    <text evidence="7">The sequence shown here is derived from an EMBL/GenBank/DDBJ whole genome shotgun (WGS) entry which is preliminary data.</text>
</comment>
<dbReference type="GO" id="GO:0016020">
    <property type="term" value="C:membrane"/>
    <property type="evidence" value="ECO:0007669"/>
    <property type="project" value="UniProtKB-SubCell"/>
</dbReference>
<feature type="transmembrane region" description="Helical" evidence="5">
    <location>
        <begin position="404"/>
        <end position="423"/>
    </location>
</feature>
<feature type="domain" description="O-antigen ligase-related" evidence="6">
    <location>
        <begin position="212"/>
        <end position="382"/>
    </location>
</feature>
<dbReference type="GeneID" id="78412826"/>
<evidence type="ECO:0000313" key="8">
    <source>
        <dbReference type="Proteomes" id="UP000005926"/>
    </source>
</evidence>
<dbReference type="AlphaFoldDB" id="C8NFZ1"/>
<dbReference type="EMBL" id="ACKZ01000016">
    <property type="protein sequence ID" value="EEW37477.1"/>
    <property type="molecule type" value="Genomic_DNA"/>
</dbReference>
<feature type="transmembrane region" description="Helical" evidence="5">
    <location>
        <begin position="180"/>
        <end position="197"/>
    </location>
</feature>
<feature type="transmembrane region" description="Helical" evidence="5">
    <location>
        <begin position="228"/>
        <end position="245"/>
    </location>
</feature>
<name>C8NFZ1_9LACT</name>
<keyword evidence="4 5" id="KW-0472">Membrane</keyword>
<dbReference type="HOGENOM" id="CLU_047229_0_0_9"/>
<sequence length="457" mass="51956">MKILDFFEQNYFKLGISYLLFFTLYMMTSIIVPLNFFNANSYVTILLSGLGALFGLYNIVVKKALTKTRGIRPLIVLFVVIIISLVVNMKYGYIDNVKDLIVFFVYFFSIYPFISFITKEQANQTLLSVGGVLAVLSTGAVIASLFQFVTFDGYIIESYKGNVFRQGFIDSRLFGVFTDPNIQSVVSLLTITYLGYLQNKVSRPLKVLLYLAIFCNFTYIVLSGSRTALIIISAVFVYIFIVAICKKDRKKQVLNVIMFGLITFGSYHLVYQGSQVILKANTQVITKINQEHKNTGNYKVLATLQRNDTDAKNISNNRFSIWQDAIKFSVKRPIFGYTSGNWEKIAKEIDPDSYIVKKSYRVHNGYLEILFYSGFIALLAFFWYVGKPIIKTIVNELKTNSQNLIIEFILIGLIILGVTNMFISATMYGFSILGLVLHLSISYLNNGYLPQLETKDK</sequence>
<organism evidence="7 8">
    <name type="scientific">Granulicatella adiacens ATCC 49175</name>
    <dbReference type="NCBI Taxonomy" id="638301"/>
    <lineage>
        <taxon>Bacteria</taxon>
        <taxon>Bacillati</taxon>
        <taxon>Bacillota</taxon>
        <taxon>Bacilli</taxon>
        <taxon>Lactobacillales</taxon>
        <taxon>Carnobacteriaceae</taxon>
        <taxon>Granulicatella</taxon>
    </lineage>
</organism>
<feature type="transmembrane region" description="Helical" evidence="5">
    <location>
        <begin position="100"/>
        <end position="118"/>
    </location>
</feature>
<evidence type="ECO:0000256" key="4">
    <source>
        <dbReference type="ARBA" id="ARBA00023136"/>
    </source>
</evidence>
<feature type="transmembrane region" description="Helical" evidence="5">
    <location>
        <begin position="429"/>
        <end position="449"/>
    </location>
</feature>
<feature type="transmembrane region" description="Helical" evidence="5">
    <location>
        <begin position="204"/>
        <end position="222"/>
    </location>
</feature>
<evidence type="ECO:0000256" key="2">
    <source>
        <dbReference type="ARBA" id="ARBA00022692"/>
    </source>
</evidence>
<keyword evidence="2 5" id="KW-0812">Transmembrane</keyword>
<feature type="transmembrane region" description="Helical" evidence="5">
    <location>
        <begin position="73"/>
        <end position="94"/>
    </location>
</feature>
<evidence type="ECO:0000256" key="5">
    <source>
        <dbReference type="SAM" id="Phobius"/>
    </source>
</evidence>
<evidence type="ECO:0000256" key="3">
    <source>
        <dbReference type="ARBA" id="ARBA00022989"/>
    </source>
</evidence>
<evidence type="ECO:0000313" key="7">
    <source>
        <dbReference type="EMBL" id="EEW37477.1"/>
    </source>
</evidence>
<evidence type="ECO:0000256" key="1">
    <source>
        <dbReference type="ARBA" id="ARBA00004141"/>
    </source>
</evidence>
<dbReference type="eggNOG" id="COG3307">
    <property type="taxonomic scope" value="Bacteria"/>
</dbReference>
<dbReference type="Pfam" id="PF04932">
    <property type="entry name" value="Wzy_C"/>
    <property type="match status" value="1"/>
</dbReference>
<keyword evidence="3 5" id="KW-1133">Transmembrane helix</keyword>
<dbReference type="PANTHER" id="PTHR37422">
    <property type="entry name" value="TEICHURONIC ACID BIOSYNTHESIS PROTEIN TUAE"/>
    <property type="match status" value="1"/>
</dbReference>
<feature type="transmembrane region" description="Helical" evidence="5">
    <location>
        <begin position="125"/>
        <end position="149"/>
    </location>
</feature>
<dbReference type="InterPro" id="IPR051533">
    <property type="entry name" value="WaaL-like"/>
</dbReference>
<proteinExistence type="predicted"/>
<feature type="transmembrane region" description="Helical" evidence="5">
    <location>
        <begin position="42"/>
        <end position="61"/>
    </location>
</feature>
<dbReference type="Proteomes" id="UP000005926">
    <property type="component" value="Unassembled WGS sequence"/>
</dbReference>
<feature type="transmembrane region" description="Helical" evidence="5">
    <location>
        <begin position="366"/>
        <end position="384"/>
    </location>
</feature>
<dbReference type="PANTHER" id="PTHR37422:SF17">
    <property type="entry name" value="O-ANTIGEN LIGASE"/>
    <property type="match status" value="1"/>
</dbReference>
<accession>C8NFZ1</accession>